<feature type="signal peptide" evidence="3">
    <location>
        <begin position="1"/>
        <end position="20"/>
    </location>
</feature>
<dbReference type="AlphaFoldDB" id="A0A8I6RW19"/>
<evidence type="ECO:0000313" key="5">
    <source>
        <dbReference type="Proteomes" id="UP000494040"/>
    </source>
</evidence>
<feature type="transmembrane region" description="Helical" evidence="2">
    <location>
        <begin position="152"/>
        <end position="172"/>
    </location>
</feature>
<keyword evidence="3" id="KW-0732">Signal</keyword>
<feature type="transmembrane region" description="Helical" evidence="2">
    <location>
        <begin position="178"/>
        <end position="197"/>
    </location>
</feature>
<evidence type="ECO:0000313" key="4">
    <source>
        <dbReference type="EnsemblMetazoa" id="XP_014252402.1"/>
    </source>
</evidence>
<keyword evidence="2" id="KW-0472">Membrane</keyword>
<protein>
    <recommendedName>
        <fullName evidence="6">Osiris</fullName>
    </recommendedName>
</protein>
<feature type="compositionally biased region" description="Acidic residues" evidence="1">
    <location>
        <begin position="110"/>
        <end position="123"/>
    </location>
</feature>
<dbReference type="EnsemblMetazoa" id="XM_014396916.2">
    <property type="protein sequence ID" value="XP_014252402.1"/>
    <property type="gene ID" value="LOC106668301"/>
</dbReference>
<reference evidence="4" key="1">
    <citation type="submission" date="2022-01" db="UniProtKB">
        <authorList>
            <consortium name="EnsemblMetazoa"/>
        </authorList>
    </citation>
    <scope>IDENTIFICATION</scope>
</reference>
<sequence>MHLVLLVTSIALAGCSPVLGQGVLPAESSISLDPLVTLVGCLRDAKPGYCLQRRALGFFESWLTNSGDEDDVIPNDDEDGGVKLPAGLSPYWSKMVDSVAERIAGIYDDKDEDEDEDEQSAEESEARNLVQDSSLSQVEARGKYKKDKKVKVAMTVILLIIYFIKSQLFYMFDKVARTAIFAKLIFALKIFVIVKLLELKRYIWWVKEEKKEVHEEVSVHDHHYDEVPGGHYGAPIDSPPPWSGGWPWHSRADAHAVAYHAQAPASASASAQRPHLS</sequence>
<dbReference type="GeneID" id="106668301"/>
<evidence type="ECO:0000256" key="3">
    <source>
        <dbReference type="SAM" id="SignalP"/>
    </source>
</evidence>
<dbReference type="OrthoDB" id="7429417at2759"/>
<evidence type="ECO:0000256" key="1">
    <source>
        <dbReference type="SAM" id="MobiDB-lite"/>
    </source>
</evidence>
<feature type="region of interest" description="Disordered" evidence="1">
    <location>
        <begin position="110"/>
        <end position="134"/>
    </location>
</feature>
<evidence type="ECO:0000256" key="2">
    <source>
        <dbReference type="SAM" id="Phobius"/>
    </source>
</evidence>
<evidence type="ECO:0008006" key="6">
    <source>
        <dbReference type="Google" id="ProtNLM"/>
    </source>
</evidence>
<dbReference type="Proteomes" id="UP000494040">
    <property type="component" value="Unassembled WGS sequence"/>
</dbReference>
<keyword evidence="5" id="KW-1185">Reference proteome</keyword>
<keyword evidence="2" id="KW-0812">Transmembrane</keyword>
<dbReference type="RefSeq" id="XP_014252402.1">
    <property type="nucleotide sequence ID" value="XM_014396916.2"/>
</dbReference>
<keyword evidence="2" id="KW-1133">Transmembrane helix</keyword>
<name>A0A8I6RW19_CIMLE</name>
<proteinExistence type="predicted"/>
<feature type="chain" id="PRO_5035172395" description="Osiris" evidence="3">
    <location>
        <begin position="21"/>
        <end position="277"/>
    </location>
</feature>
<organism evidence="4 5">
    <name type="scientific">Cimex lectularius</name>
    <name type="common">Bed bug</name>
    <name type="synonym">Acanthia lectularia</name>
    <dbReference type="NCBI Taxonomy" id="79782"/>
    <lineage>
        <taxon>Eukaryota</taxon>
        <taxon>Metazoa</taxon>
        <taxon>Ecdysozoa</taxon>
        <taxon>Arthropoda</taxon>
        <taxon>Hexapoda</taxon>
        <taxon>Insecta</taxon>
        <taxon>Pterygota</taxon>
        <taxon>Neoptera</taxon>
        <taxon>Paraneoptera</taxon>
        <taxon>Hemiptera</taxon>
        <taxon>Heteroptera</taxon>
        <taxon>Panheteroptera</taxon>
        <taxon>Cimicomorpha</taxon>
        <taxon>Cimicidae</taxon>
        <taxon>Cimex</taxon>
    </lineage>
</organism>
<accession>A0A8I6RW19</accession>